<sequence length="311" mass="34350">MGSNDLKIILVTRRTRLQELVARYNTVEQARFQAEHLGMDFGDFLEEDRNYRAAVDAVNVALQPHGRLQQLDRGFLPNFLFPPGCLVVVLGQDGLVANTLKYLDGQSVLAVNPDPARWEGVLLPFQVDDVSKVLPEVVRQQRPIREITMARATLGDGQTLLAVNDLFIGMRSHVSARYEIALGDRKERQSSSGIIVSTGLGSTGWLRSILTGAHAVAGRDASKEMLDIREHGMAWDSQTLIFNVREPYPSRSTGAELVFGHVGRRQPLRIRSLMPENGVIFSDGMEADGLDFRSGLEATIEMAPKCGVLLT</sequence>
<protein>
    <submittedName>
        <fullName evidence="1">Sugar kinase</fullName>
    </submittedName>
</protein>
<dbReference type="AlphaFoldDB" id="A0A7G9QXA7"/>
<evidence type="ECO:0000313" key="1">
    <source>
        <dbReference type="EMBL" id="QNN47982.1"/>
    </source>
</evidence>
<dbReference type="GO" id="GO:0003951">
    <property type="term" value="F:NAD+ kinase activity"/>
    <property type="evidence" value="ECO:0007669"/>
    <property type="project" value="InterPro"/>
</dbReference>
<keyword evidence="1" id="KW-0418">Kinase</keyword>
<dbReference type="KEGG" id="tbv:H9L17_07645"/>
<dbReference type="GO" id="GO:0019674">
    <property type="term" value="P:NAD+ metabolic process"/>
    <property type="evidence" value="ECO:0007669"/>
    <property type="project" value="InterPro"/>
</dbReference>
<accession>A0A7G9QXA7</accession>
<dbReference type="InterPro" id="IPR017438">
    <property type="entry name" value="ATP-NAD_kinase_N"/>
</dbReference>
<proteinExistence type="predicted"/>
<dbReference type="Proteomes" id="UP000515977">
    <property type="component" value="Chromosome"/>
</dbReference>
<keyword evidence="2" id="KW-1185">Reference proteome</keyword>
<dbReference type="Gene3D" id="3.40.50.10330">
    <property type="entry name" value="Probable inorganic polyphosphate/atp-NAD kinase, domain 1"/>
    <property type="match status" value="1"/>
</dbReference>
<evidence type="ECO:0000313" key="2">
    <source>
        <dbReference type="Proteomes" id="UP000515977"/>
    </source>
</evidence>
<dbReference type="SUPFAM" id="SSF111331">
    <property type="entry name" value="NAD kinase/diacylglycerol kinase-like"/>
    <property type="match status" value="1"/>
</dbReference>
<gene>
    <name evidence="1" type="ORF">H9L17_07645</name>
</gene>
<keyword evidence="1" id="KW-0808">Transferase</keyword>
<dbReference type="InterPro" id="IPR016064">
    <property type="entry name" value="NAD/diacylglycerol_kinase_sf"/>
</dbReference>
<dbReference type="RefSeq" id="WP_187571725.1">
    <property type="nucleotide sequence ID" value="NZ_CP060711.1"/>
</dbReference>
<dbReference type="Gene3D" id="2.60.200.30">
    <property type="entry name" value="Probable inorganic polyphosphate/atp-NAD kinase, domain 2"/>
    <property type="match status" value="1"/>
</dbReference>
<dbReference type="EMBL" id="CP060711">
    <property type="protein sequence ID" value="QNN47982.1"/>
    <property type="molecule type" value="Genomic_DNA"/>
</dbReference>
<organism evidence="1 2">
    <name type="scientific">Thermomonas brevis</name>
    <dbReference type="NCBI Taxonomy" id="215691"/>
    <lineage>
        <taxon>Bacteria</taxon>
        <taxon>Pseudomonadati</taxon>
        <taxon>Pseudomonadota</taxon>
        <taxon>Gammaproteobacteria</taxon>
        <taxon>Lysobacterales</taxon>
        <taxon>Lysobacteraceae</taxon>
        <taxon>Thermomonas</taxon>
    </lineage>
</organism>
<dbReference type="InterPro" id="IPR017437">
    <property type="entry name" value="ATP-NAD_kinase_PpnK-typ_C"/>
</dbReference>
<name>A0A7G9QXA7_9GAMM</name>
<reference evidence="1 2" key="1">
    <citation type="submission" date="2020-08" db="EMBL/GenBank/DDBJ databases">
        <title>Genome sequence of Thermomonas brevis KACC 16975T.</title>
        <authorList>
            <person name="Hyun D.-W."/>
            <person name="Bae J.-W."/>
        </authorList>
    </citation>
    <scope>NUCLEOTIDE SEQUENCE [LARGE SCALE GENOMIC DNA]</scope>
    <source>
        <strain evidence="1 2">KACC 16975</strain>
    </source>
</reference>